<reference evidence="2" key="1">
    <citation type="submission" date="2018-05" db="EMBL/GenBank/DDBJ databases">
        <authorList>
            <person name="Lanie J.A."/>
            <person name="Ng W.-L."/>
            <person name="Kazmierczak K.M."/>
            <person name="Andrzejewski T.M."/>
            <person name="Davidsen T.M."/>
            <person name="Wayne K.J."/>
            <person name="Tettelin H."/>
            <person name="Glass J.I."/>
            <person name="Rusch D."/>
            <person name="Podicherti R."/>
            <person name="Tsui H.-C.T."/>
            <person name="Winkler M.E."/>
        </authorList>
    </citation>
    <scope>NUCLEOTIDE SEQUENCE</scope>
</reference>
<dbReference type="Gene3D" id="3.40.50.720">
    <property type="entry name" value="NAD(P)-binding Rossmann-like Domain"/>
    <property type="match status" value="1"/>
</dbReference>
<dbReference type="InterPro" id="IPR036291">
    <property type="entry name" value="NAD(P)-bd_dom_sf"/>
</dbReference>
<organism evidence="2">
    <name type="scientific">marine metagenome</name>
    <dbReference type="NCBI Taxonomy" id="408172"/>
    <lineage>
        <taxon>unclassified sequences</taxon>
        <taxon>metagenomes</taxon>
        <taxon>ecological metagenomes</taxon>
    </lineage>
</organism>
<sequence length="30" mass="3116">MIVVTGGAGFLGSALVQELNERGRTDLIVV</sequence>
<evidence type="ECO:0000313" key="2">
    <source>
        <dbReference type="EMBL" id="SVB83330.1"/>
    </source>
</evidence>
<proteinExistence type="predicted"/>
<name>A0A382H7T7_9ZZZZ</name>
<dbReference type="Pfam" id="PF01370">
    <property type="entry name" value="Epimerase"/>
    <property type="match status" value="1"/>
</dbReference>
<dbReference type="SUPFAM" id="SSF51735">
    <property type="entry name" value="NAD(P)-binding Rossmann-fold domains"/>
    <property type="match status" value="1"/>
</dbReference>
<gene>
    <name evidence="2" type="ORF">METZ01_LOCUS236184</name>
</gene>
<dbReference type="EMBL" id="UINC01059667">
    <property type="protein sequence ID" value="SVB83330.1"/>
    <property type="molecule type" value="Genomic_DNA"/>
</dbReference>
<feature type="non-terminal residue" evidence="2">
    <location>
        <position position="30"/>
    </location>
</feature>
<dbReference type="AlphaFoldDB" id="A0A382H7T7"/>
<feature type="domain" description="NAD-dependent epimerase/dehydratase" evidence="1">
    <location>
        <begin position="2"/>
        <end position="29"/>
    </location>
</feature>
<dbReference type="InterPro" id="IPR001509">
    <property type="entry name" value="Epimerase_deHydtase"/>
</dbReference>
<evidence type="ECO:0000259" key="1">
    <source>
        <dbReference type="Pfam" id="PF01370"/>
    </source>
</evidence>
<protein>
    <recommendedName>
        <fullName evidence="1">NAD-dependent epimerase/dehydratase domain-containing protein</fullName>
    </recommendedName>
</protein>
<accession>A0A382H7T7</accession>